<dbReference type="GO" id="GO:0003735">
    <property type="term" value="F:structural constituent of ribosome"/>
    <property type="evidence" value="ECO:0007669"/>
    <property type="project" value="InterPro"/>
</dbReference>
<feature type="compositionally biased region" description="Polar residues" evidence="5">
    <location>
        <begin position="1"/>
        <end position="11"/>
    </location>
</feature>
<dbReference type="Proteomes" id="UP000177629">
    <property type="component" value="Unassembled WGS sequence"/>
</dbReference>
<dbReference type="AlphaFoldDB" id="A0A1G2PL72"/>
<evidence type="ECO:0000256" key="4">
    <source>
        <dbReference type="RuleBase" id="RU000559"/>
    </source>
</evidence>
<dbReference type="InterPro" id="IPR038657">
    <property type="entry name" value="Ribosomal_bL19_sf"/>
</dbReference>
<evidence type="ECO:0000313" key="7">
    <source>
        <dbReference type="Proteomes" id="UP000177629"/>
    </source>
</evidence>
<dbReference type="PANTHER" id="PTHR15680">
    <property type="entry name" value="RIBOSOMAL PROTEIN L19"/>
    <property type="match status" value="1"/>
</dbReference>
<dbReference type="InterPro" id="IPR001857">
    <property type="entry name" value="Ribosomal_bL19"/>
</dbReference>
<dbReference type="GO" id="GO:0006412">
    <property type="term" value="P:translation"/>
    <property type="evidence" value="ECO:0007669"/>
    <property type="project" value="InterPro"/>
</dbReference>
<feature type="compositionally biased region" description="Polar residues" evidence="5">
    <location>
        <begin position="133"/>
        <end position="143"/>
    </location>
</feature>
<evidence type="ECO:0000256" key="3">
    <source>
        <dbReference type="ARBA" id="ARBA00023274"/>
    </source>
</evidence>
<accession>A0A1G2PL72</accession>
<dbReference type="Pfam" id="PF01245">
    <property type="entry name" value="Ribosomal_L19"/>
    <property type="match status" value="1"/>
</dbReference>
<evidence type="ECO:0000256" key="5">
    <source>
        <dbReference type="SAM" id="MobiDB-lite"/>
    </source>
</evidence>
<evidence type="ECO:0000256" key="2">
    <source>
        <dbReference type="ARBA" id="ARBA00022980"/>
    </source>
</evidence>
<keyword evidence="3 4" id="KW-0687">Ribonucleoprotein</keyword>
<proteinExistence type="inferred from homology"/>
<dbReference type="NCBIfam" id="TIGR01024">
    <property type="entry name" value="rplS_bact"/>
    <property type="match status" value="1"/>
</dbReference>
<dbReference type="GO" id="GO:0022625">
    <property type="term" value="C:cytosolic large ribosomal subunit"/>
    <property type="evidence" value="ECO:0007669"/>
    <property type="project" value="TreeGrafter"/>
</dbReference>
<keyword evidence="2 6" id="KW-0689">Ribosomal protein</keyword>
<evidence type="ECO:0000256" key="1">
    <source>
        <dbReference type="ARBA" id="ARBA00005781"/>
    </source>
</evidence>
<feature type="region of interest" description="Disordered" evidence="5">
    <location>
        <begin position="1"/>
        <end position="22"/>
    </location>
</feature>
<dbReference type="SUPFAM" id="SSF50104">
    <property type="entry name" value="Translation proteins SH3-like domain"/>
    <property type="match status" value="1"/>
</dbReference>
<dbReference type="PANTHER" id="PTHR15680:SF9">
    <property type="entry name" value="LARGE RIBOSOMAL SUBUNIT PROTEIN BL19M"/>
    <property type="match status" value="1"/>
</dbReference>
<dbReference type="EMBL" id="MHSS01000001">
    <property type="protein sequence ID" value="OHA49058.1"/>
    <property type="molecule type" value="Genomic_DNA"/>
</dbReference>
<feature type="compositionally biased region" description="Basic and acidic residues" evidence="5">
    <location>
        <begin position="144"/>
        <end position="153"/>
    </location>
</feature>
<protein>
    <recommendedName>
        <fullName evidence="4">50S ribosomal protein L19</fullName>
    </recommendedName>
</protein>
<feature type="region of interest" description="Disordered" evidence="5">
    <location>
        <begin position="111"/>
        <end position="153"/>
    </location>
</feature>
<reference evidence="6 7" key="1">
    <citation type="journal article" date="2016" name="Nat. Commun.">
        <title>Thousands of microbial genomes shed light on interconnected biogeochemical processes in an aquifer system.</title>
        <authorList>
            <person name="Anantharaman K."/>
            <person name="Brown C.T."/>
            <person name="Hug L.A."/>
            <person name="Sharon I."/>
            <person name="Castelle C.J."/>
            <person name="Probst A.J."/>
            <person name="Thomas B.C."/>
            <person name="Singh A."/>
            <person name="Wilkins M.J."/>
            <person name="Karaoz U."/>
            <person name="Brodie E.L."/>
            <person name="Williams K.H."/>
            <person name="Hubbard S.S."/>
            <person name="Banfield J.F."/>
        </authorList>
    </citation>
    <scope>NUCLEOTIDE SEQUENCE [LARGE SCALE GENOMIC DNA]</scope>
</reference>
<dbReference type="STRING" id="1802362.A2806_01815"/>
<organism evidence="6 7">
    <name type="scientific">Candidatus Terrybacteria bacterium RIFCSPHIGHO2_01_FULL_48_17</name>
    <dbReference type="NCBI Taxonomy" id="1802362"/>
    <lineage>
        <taxon>Bacteria</taxon>
        <taxon>Candidatus Terryibacteriota</taxon>
    </lineage>
</organism>
<comment type="similarity">
    <text evidence="1 4">Belongs to the bacterial ribosomal protein bL19 family.</text>
</comment>
<comment type="caution">
    <text evidence="6">The sequence shown here is derived from an EMBL/GenBank/DDBJ whole genome shotgun (WGS) entry which is preliminary data.</text>
</comment>
<evidence type="ECO:0000313" key="6">
    <source>
        <dbReference type="EMBL" id="OHA49058.1"/>
    </source>
</evidence>
<gene>
    <name evidence="6" type="ORF">A2806_01815</name>
</gene>
<dbReference type="PRINTS" id="PR00061">
    <property type="entry name" value="RIBOSOMALL19"/>
</dbReference>
<comment type="function">
    <text evidence="4">This protein is located at the 30S-50S ribosomal subunit interface and may play a role in the structure and function of the aminoacyl-tRNA binding site.</text>
</comment>
<dbReference type="Gene3D" id="2.30.30.790">
    <property type="match status" value="1"/>
</dbReference>
<name>A0A1G2PL72_9BACT</name>
<dbReference type="InterPro" id="IPR008991">
    <property type="entry name" value="Translation_prot_SH3-like_sf"/>
</dbReference>
<sequence length="153" mass="17080">MDLLTTFQQSVARPPRPDVRPGDTVRVTEKVKEGGKERNAIFEGLVIARKHGAEPGATITVRKIAFGVGVERIFPLWAPTVVNIEIIRRAKTRRAKLNFIRKRVGKRSTLRGELVPPEIGQVQKESQEIEVAKSTQETDSQKNQGEEEKAGDN</sequence>